<evidence type="ECO:0000313" key="2">
    <source>
        <dbReference type="Proteomes" id="UP001611415"/>
    </source>
</evidence>
<dbReference type="Proteomes" id="UP001611415">
    <property type="component" value="Unassembled WGS sequence"/>
</dbReference>
<proteinExistence type="predicted"/>
<dbReference type="EMBL" id="JBIRYO010000006">
    <property type="protein sequence ID" value="MFI2473963.1"/>
    <property type="molecule type" value="Genomic_DNA"/>
</dbReference>
<gene>
    <name evidence="1" type="ORF">ACH49W_11350</name>
</gene>
<organism evidence="1 2">
    <name type="scientific">Nocardia xishanensis</name>
    <dbReference type="NCBI Taxonomy" id="238964"/>
    <lineage>
        <taxon>Bacteria</taxon>
        <taxon>Bacillati</taxon>
        <taxon>Actinomycetota</taxon>
        <taxon>Actinomycetes</taxon>
        <taxon>Mycobacteriales</taxon>
        <taxon>Nocardiaceae</taxon>
        <taxon>Nocardia</taxon>
    </lineage>
</organism>
<sequence>MSARRLLNRLHTTHGAPARTAAAEFPLVSAALDQHAAAVRDILDMGIENTSSVPATVLLAGYVRGLLDHASPAGADTIPFVSTAPEDAHGWLNADWLQLRLAGVCLHDAGRQG</sequence>
<dbReference type="RefSeq" id="WP_397092593.1">
    <property type="nucleotide sequence ID" value="NZ_JBIRYO010000006.1"/>
</dbReference>
<name>A0ABW7WYM9_9NOCA</name>
<dbReference type="InterPro" id="IPR045647">
    <property type="entry name" value="DUF6401"/>
</dbReference>
<keyword evidence="2" id="KW-1185">Reference proteome</keyword>
<accession>A0ABW7WYM9</accession>
<dbReference type="Pfam" id="PF19939">
    <property type="entry name" value="DUF6401"/>
    <property type="match status" value="1"/>
</dbReference>
<comment type="caution">
    <text evidence="1">The sequence shown here is derived from an EMBL/GenBank/DDBJ whole genome shotgun (WGS) entry which is preliminary data.</text>
</comment>
<reference evidence="1 2" key="1">
    <citation type="submission" date="2024-10" db="EMBL/GenBank/DDBJ databases">
        <title>The Natural Products Discovery Center: Release of the First 8490 Sequenced Strains for Exploring Actinobacteria Biosynthetic Diversity.</title>
        <authorList>
            <person name="Kalkreuter E."/>
            <person name="Kautsar S.A."/>
            <person name="Yang D."/>
            <person name="Bader C.D."/>
            <person name="Teijaro C.N."/>
            <person name="Fluegel L."/>
            <person name="Davis C.M."/>
            <person name="Simpson J.R."/>
            <person name="Lauterbach L."/>
            <person name="Steele A.D."/>
            <person name="Gui C."/>
            <person name="Meng S."/>
            <person name="Li G."/>
            <person name="Viehrig K."/>
            <person name="Ye F."/>
            <person name="Su P."/>
            <person name="Kiefer A.F."/>
            <person name="Nichols A."/>
            <person name="Cepeda A.J."/>
            <person name="Yan W."/>
            <person name="Fan B."/>
            <person name="Jiang Y."/>
            <person name="Adhikari A."/>
            <person name="Zheng C.-J."/>
            <person name="Schuster L."/>
            <person name="Cowan T.M."/>
            <person name="Smanski M.J."/>
            <person name="Chevrette M.G."/>
            <person name="De Carvalho L.P.S."/>
            <person name="Shen B."/>
        </authorList>
    </citation>
    <scope>NUCLEOTIDE SEQUENCE [LARGE SCALE GENOMIC DNA]</scope>
    <source>
        <strain evidence="1 2">NPDC019275</strain>
    </source>
</reference>
<evidence type="ECO:0000313" key="1">
    <source>
        <dbReference type="EMBL" id="MFI2473963.1"/>
    </source>
</evidence>
<protein>
    <submittedName>
        <fullName evidence="1">DUF6401 family natural product biosynthesis protein</fullName>
    </submittedName>
</protein>